<protein>
    <submittedName>
        <fullName evidence="1">Uncharacterized protein</fullName>
    </submittedName>
</protein>
<name>A0ABM8XGA6_9BURK</name>
<proteinExistence type="predicted"/>
<dbReference type="EMBL" id="CAJZAF010000024">
    <property type="protein sequence ID" value="CAG9179194.1"/>
    <property type="molecule type" value="Genomic_DNA"/>
</dbReference>
<evidence type="ECO:0000313" key="2">
    <source>
        <dbReference type="Proteomes" id="UP000701702"/>
    </source>
</evidence>
<gene>
    <name evidence="1" type="ORF">LMG23994_04093</name>
</gene>
<evidence type="ECO:0000313" key="1">
    <source>
        <dbReference type="EMBL" id="CAG9179194.1"/>
    </source>
</evidence>
<sequence length="300" mass="34069">MPKALSPLDLAVPRNKTALMLQLQFLVCRTGYRMWCGGVICRTKLAAFITKMAARYPITRSTRQRTYDRKRGIAVVHFMAYAVGDKVHWWLLSDAGKGGLADKSSEDARVARDAMSADGHIIFGDYVLVYATKREWREVQCPKTKKPRGFHKQTSTWTWKLRTEVMRELKHGIELCCEHLEYGSEGGNGKKAWGLRGLLATMRSRPLFSGVRSQVLELHRDARDLWKPRRPLWCERYPAHVEKYKQNAGALTPIGVVMANELPKIPRMKVYAQPPETLRGIIADVAPEVLTVVGDKNVSH</sequence>
<keyword evidence="2" id="KW-1185">Reference proteome</keyword>
<reference evidence="1 2" key="1">
    <citation type="submission" date="2021-08" db="EMBL/GenBank/DDBJ databases">
        <authorList>
            <person name="Peeters C."/>
        </authorList>
    </citation>
    <scope>NUCLEOTIDE SEQUENCE [LARGE SCALE GENOMIC DNA]</scope>
    <source>
        <strain evidence="1 2">LMG 23994</strain>
    </source>
</reference>
<dbReference type="Proteomes" id="UP000701702">
    <property type="component" value="Unassembled WGS sequence"/>
</dbReference>
<comment type="caution">
    <text evidence="1">The sequence shown here is derived from an EMBL/GenBank/DDBJ whole genome shotgun (WGS) entry which is preliminary data.</text>
</comment>
<accession>A0ABM8XGA6</accession>
<dbReference type="RefSeq" id="WP_224005108.1">
    <property type="nucleotide sequence ID" value="NZ_CAJZAF010000024.1"/>
</dbReference>
<organism evidence="1 2">
    <name type="scientific">Cupriavidus pinatubonensis</name>
    <dbReference type="NCBI Taxonomy" id="248026"/>
    <lineage>
        <taxon>Bacteria</taxon>
        <taxon>Pseudomonadati</taxon>
        <taxon>Pseudomonadota</taxon>
        <taxon>Betaproteobacteria</taxon>
        <taxon>Burkholderiales</taxon>
        <taxon>Burkholderiaceae</taxon>
        <taxon>Cupriavidus</taxon>
    </lineage>
</organism>